<dbReference type="InterPro" id="IPR006139">
    <property type="entry name" value="D-isomer_2_OHA_DH_cat_dom"/>
</dbReference>
<dbReference type="Proteomes" id="UP001178354">
    <property type="component" value="Unassembled WGS sequence"/>
</dbReference>
<dbReference type="GO" id="GO:0016616">
    <property type="term" value="F:oxidoreductase activity, acting on the CH-OH group of donors, NAD or NADP as acceptor"/>
    <property type="evidence" value="ECO:0007669"/>
    <property type="project" value="InterPro"/>
</dbReference>
<evidence type="ECO:0000256" key="3">
    <source>
        <dbReference type="ARBA" id="ARBA00023027"/>
    </source>
</evidence>
<dbReference type="PANTHER" id="PTHR43761:SF1">
    <property type="entry name" value="D-ISOMER SPECIFIC 2-HYDROXYACID DEHYDROGENASE CATALYTIC DOMAIN-CONTAINING PROTEIN-RELATED"/>
    <property type="match status" value="1"/>
</dbReference>
<evidence type="ECO:0000313" key="7">
    <source>
        <dbReference type="EMBL" id="MDP1520294.1"/>
    </source>
</evidence>
<dbReference type="PANTHER" id="PTHR43761">
    <property type="entry name" value="D-ISOMER SPECIFIC 2-HYDROXYACID DEHYDROGENASE FAMILY PROTEIN (AFU_ORTHOLOGUE AFUA_1G13630)"/>
    <property type="match status" value="1"/>
</dbReference>
<dbReference type="Gene3D" id="3.40.50.720">
    <property type="entry name" value="NAD(P)-binding Rossmann-like Domain"/>
    <property type="match status" value="2"/>
</dbReference>
<sequence length="321" mass="34230">MKAVILDADTLGNDDVSLAPLTGQPLQWNVYETSDPEQVDARLANADVVLTNKVIIGAKEMDSAPGLRYIGVLATGTNVVDLEAATARGVVVSNVTNYGTGSVVQHTWAMILALVTRLPDYNVAALDGSWSSSGRFCLMDYPVTELAGKTLGIIGYGQLGKAVAEIGRAFGMQVNVASLPWRHGDQPGRVPLETLLREVDVLSLHCPLTDETRGLIGRRQLAMMKSQALLINCARGGLVDETALAEALEDGEIAGAGVDVLTEEPPVNGNPLLNPELPNLIVTPHSAWVARESRQRLVQQAADNLRAFLAGQPVNVVNKKE</sequence>
<organism evidence="7 8">
    <name type="scientific">Porticoccus litoralis</name>
    <dbReference type="NCBI Taxonomy" id="434086"/>
    <lineage>
        <taxon>Bacteria</taxon>
        <taxon>Pseudomonadati</taxon>
        <taxon>Pseudomonadota</taxon>
        <taxon>Gammaproteobacteria</taxon>
        <taxon>Cellvibrionales</taxon>
        <taxon>Porticoccaceae</taxon>
        <taxon>Porticoccus</taxon>
    </lineage>
</organism>
<reference evidence="7" key="2">
    <citation type="submission" date="2023-08" db="EMBL/GenBank/DDBJ databases">
        <authorList>
            <person name="Luo J."/>
        </authorList>
    </citation>
    <scope>NUCLEOTIDE SEQUENCE</scope>
    <source>
        <strain evidence="7">DSM 25064</strain>
    </source>
</reference>
<dbReference type="RefSeq" id="WP_305169860.1">
    <property type="nucleotide sequence ID" value="NZ_JAUUUU010000002.1"/>
</dbReference>
<dbReference type="EMBL" id="JAUUUU010000002">
    <property type="protein sequence ID" value="MDP1520294.1"/>
    <property type="molecule type" value="Genomic_DNA"/>
</dbReference>
<dbReference type="SUPFAM" id="SSF51735">
    <property type="entry name" value="NAD(P)-binding Rossmann-fold domains"/>
    <property type="match status" value="1"/>
</dbReference>
<accession>A0AAW8B3Z5</accession>
<gene>
    <name evidence="7" type="ORF">Q8A57_04860</name>
</gene>
<protein>
    <submittedName>
        <fullName evidence="7">D-2-hydroxyacid dehydrogenase</fullName>
    </submittedName>
</protein>
<dbReference type="Pfam" id="PF02826">
    <property type="entry name" value="2-Hacid_dh_C"/>
    <property type="match status" value="1"/>
</dbReference>
<evidence type="ECO:0000259" key="5">
    <source>
        <dbReference type="Pfam" id="PF00389"/>
    </source>
</evidence>
<dbReference type="CDD" id="cd12162">
    <property type="entry name" value="2-Hacid_dh_4"/>
    <property type="match status" value="1"/>
</dbReference>
<comment type="similarity">
    <text evidence="1 4">Belongs to the D-isomer specific 2-hydroxyacid dehydrogenase family.</text>
</comment>
<dbReference type="Pfam" id="PF00389">
    <property type="entry name" value="2-Hacid_dh"/>
    <property type="match status" value="1"/>
</dbReference>
<keyword evidence="8" id="KW-1185">Reference proteome</keyword>
<proteinExistence type="inferred from homology"/>
<evidence type="ECO:0000259" key="6">
    <source>
        <dbReference type="Pfam" id="PF02826"/>
    </source>
</evidence>
<comment type="caution">
    <text evidence="7">The sequence shown here is derived from an EMBL/GenBank/DDBJ whole genome shotgun (WGS) entry which is preliminary data.</text>
</comment>
<evidence type="ECO:0000256" key="4">
    <source>
        <dbReference type="RuleBase" id="RU003719"/>
    </source>
</evidence>
<dbReference type="SUPFAM" id="SSF52283">
    <property type="entry name" value="Formate/glycerate dehydrogenase catalytic domain-like"/>
    <property type="match status" value="1"/>
</dbReference>
<feature type="domain" description="D-isomer specific 2-hydroxyacid dehydrogenase catalytic" evidence="5">
    <location>
        <begin position="27"/>
        <end position="318"/>
    </location>
</feature>
<evidence type="ECO:0000256" key="2">
    <source>
        <dbReference type="ARBA" id="ARBA00023002"/>
    </source>
</evidence>
<dbReference type="InterPro" id="IPR050418">
    <property type="entry name" value="D-iso_2-hydroxyacid_DH_PdxB"/>
</dbReference>
<evidence type="ECO:0000256" key="1">
    <source>
        <dbReference type="ARBA" id="ARBA00005854"/>
    </source>
</evidence>
<evidence type="ECO:0000313" key="8">
    <source>
        <dbReference type="Proteomes" id="UP001178354"/>
    </source>
</evidence>
<dbReference type="InterPro" id="IPR036291">
    <property type="entry name" value="NAD(P)-bd_dom_sf"/>
</dbReference>
<feature type="domain" description="D-isomer specific 2-hydroxyacid dehydrogenase NAD-binding" evidence="6">
    <location>
        <begin position="109"/>
        <end position="287"/>
    </location>
</feature>
<reference evidence="7" key="1">
    <citation type="journal article" date="2010" name="Int. J. Syst. Evol. Microbiol.">
        <title>Porticoccus litoralis gen. nov., sp. nov., a gammaproteobacterium isolated from the Yellow Sea.</title>
        <authorList>
            <person name="Oh H.M."/>
            <person name="Kim H."/>
            <person name="Kim K.M."/>
            <person name="Min G.S."/>
            <person name="Cho J.C."/>
        </authorList>
    </citation>
    <scope>NUCLEOTIDE SEQUENCE</scope>
    <source>
        <strain evidence="7">DSM 25064</strain>
    </source>
</reference>
<keyword evidence="2 4" id="KW-0560">Oxidoreductase</keyword>
<name>A0AAW8B3Z5_9GAMM</name>
<keyword evidence="3" id="KW-0520">NAD</keyword>
<dbReference type="AlphaFoldDB" id="A0AAW8B3Z5"/>
<dbReference type="InterPro" id="IPR006140">
    <property type="entry name" value="D-isomer_DH_NAD-bd"/>
</dbReference>
<dbReference type="GO" id="GO:0051287">
    <property type="term" value="F:NAD binding"/>
    <property type="evidence" value="ECO:0007669"/>
    <property type="project" value="InterPro"/>
</dbReference>